<comment type="subunit">
    <text evidence="7">Monomer.</text>
</comment>
<dbReference type="AlphaFoldDB" id="A0A1Y1CH21"/>
<evidence type="ECO:0000256" key="2">
    <source>
        <dbReference type="ARBA" id="ARBA00022679"/>
    </source>
</evidence>
<dbReference type="PANTHER" id="PTHR21087:SF16">
    <property type="entry name" value="SHIKIMATE KINASE 1, CHLOROPLASTIC"/>
    <property type="match status" value="1"/>
</dbReference>
<dbReference type="OrthoDB" id="9800332at2"/>
<feature type="binding site" evidence="7">
    <location>
        <position position="14"/>
    </location>
    <ligand>
        <name>Mg(2+)</name>
        <dbReference type="ChEBI" id="CHEBI:18420"/>
    </ligand>
</feature>
<protein>
    <recommendedName>
        <fullName evidence="7">Shikimate kinase</fullName>
        <shortName evidence="7">SK</shortName>
        <ecNumber evidence="7">2.7.1.71</ecNumber>
    </recommendedName>
</protein>
<gene>
    <name evidence="7" type="primary">aroK</name>
    <name evidence="8" type="ORF">ALGA_1282</name>
</gene>
<evidence type="ECO:0000313" key="9">
    <source>
        <dbReference type="Proteomes" id="UP000218267"/>
    </source>
</evidence>
<feature type="binding site" evidence="7">
    <location>
        <position position="117"/>
    </location>
    <ligand>
        <name>ATP</name>
        <dbReference type="ChEBI" id="CHEBI:30616"/>
    </ligand>
</feature>
<dbReference type="EMBL" id="AP018042">
    <property type="protein sequence ID" value="BAX79667.1"/>
    <property type="molecule type" value="Genomic_DNA"/>
</dbReference>
<keyword evidence="7" id="KW-0479">Metal-binding</keyword>
<comment type="subcellular location">
    <subcellularLocation>
        <location evidence="7">Cytoplasm</location>
    </subcellularLocation>
</comment>
<dbReference type="Proteomes" id="UP000218267">
    <property type="component" value="Chromosome"/>
</dbReference>
<keyword evidence="1 7" id="KW-0028">Amino-acid biosynthesis</keyword>
<sequence length="170" mass="19568">MKIFLIGYMGCGKSLWGKIVAEHYGFRFIDLDTLIEEREKLSVPEIFAKYDELGFREREHEALQSISDAGNFIVATGGGAPCFNKNMEEMNRRGTTLFIECSPQLLRDRITESDTERPLVKNFSQEELLNYIVSHLQHRIPFYEQSHYKLVSGNLELDDFTAILDPVINS</sequence>
<dbReference type="PRINTS" id="PR01100">
    <property type="entry name" value="SHIKIMTKNASE"/>
</dbReference>
<comment type="pathway">
    <text evidence="7">Metabolic intermediate biosynthesis; chorismate biosynthesis; chorismate from D-erythrose 4-phosphate and phosphoenolpyruvate: step 5/7.</text>
</comment>
<comment type="catalytic activity">
    <reaction evidence="7">
        <text>shikimate + ATP = 3-phosphoshikimate + ADP + H(+)</text>
        <dbReference type="Rhea" id="RHEA:13121"/>
        <dbReference type="ChEBI" id="CHEBI:15378"/>
        <dbReference type="ChEBI" id="CHEBI:30616"/>
        <dbReference type="ChEBI" id="CHEBI:36208"/>
        <dbReference type="ChEBI" id="CHEBI:145989"/>
        <dbReference type="ChEBI" id="CHEBI:456216"/>
        <dbReference type="EC" id="2.7.1.71"/>
    </reaction>
</comment>
<evidence type="ECO:0000256" key="6">
    <source>
        <dbReference type="ARBA" id="ARBA00023141"/>
    </source>
</evidence>
<name>A0A1Y1CH21_9BACT</name>
<reference evidence="9" key="2">
    <citation type="journal article" date="2020" name="Antonie Van Leeuwenhoek">
        <title>Labilibaculum antarcticum sp. nov., a novel facultative anaerobic, psychrotorelant bacterium isolated from marine sediment of Antarctica.</title>
        <authorList>
            <person name="Watanabe M."/>
            <person name="Kojima H."/>
            <person name="Fukui M."/>
        </authorList>
    </citation>
    <scope>NUCLEOTIDE SEQUENCE [LARGE SCALE GENOMIC DNA]</scope>
    <source>
        <strain evidence="9">SPP2</strain>
    </source>
</reference>
<dbReference type="KEGG" id="mbas:ALGA_1282"/>
<dbReference type="GO" id="GO:0009073">
    <property type="term" value="P:aromatic amino acid family biosynthetic process"/>
    <property type="evidence" value="ECO:0007669"/>
    <property type="project" value="UniProtKB-KW"/>
</dbReference>
<keyword evidence="7" id="KW-0460">Magnesium</keyword>
<dbReference type="HAMAP" id="MF_00109">
    <property type="entry name" value="Shikimate_kinase"/>
    <property type="match status" value="1"/>
</dbReference>
<dbReference type="UniPathway" id="UPA00053">
    <property type="reaction ID" value="UER00088"/>
</dbReference>
<comment type="cofactor">
    <cofactor evidence="7">
        <name>Mg(2+)</name>
        <dbReference type="ChEBI" id="CHEBI:18420"/>
    </cofactor>
    <text evidence="7">Binds 1 Mg(2+) ion per subunit.</text>
</comment>
<evidence type="ECO:0000256" key="4">
    <source>
        <dbReference type="ARBA" id="ARBA00022777"/>
    </source>
</evidence>
<proteinExistence type="inferred from homology"/>
<dbReference type="GO" id="GO:0005829">
    <property type="term" value="C:cytosol"/>
    <property type="evidence" value="ECO:0007669"/>
    <property type="project" value="TreeGrafter"/>
</dbReference>
<keyword evidence="4 7" id="KW-0418">Kinase</keyword>
<reference evidence="8 9" key="1">
    <citation type="journal article" date="2018" name="Mar. Genomics">
        <title>Complete genome sequence of Marinifilaceae bacterium strain SPP2, isolated from the Antarctic marine sediment.</title>
        <authorList>
            <person name="Watanabe M."/>
            <person name="Kojima H."/>
            <person name="Fukui M."/>
        </authorList>
    </citation>
    <scope>NUCLEOTIDE SEQUENCE [LARGE SCALE GENOMIC DNA]</scope>
    <source>
        <strain evidence="8 9">SPP2</strain>
    </source>
</reference>
<comment type="function">
    <text evidence="7">Catalyzes the specific phosphorylation of the 3-hydroxyl group of shikimic acid using ATP as a cosubstrate.</text>
</comment>
<organism evidence="8 9">
    <name type="scientific">Labilibaculum antarcticum</name>
    <dbReference type="NCBI Taxonomy" id="1717717"/>
    <lineage>
        <taxon>Bacteria</taxon>
        <taxon>Pseudomonadati</taxon>
        <taxon>Bacteroidota</taxon>
        <taxon>Bacteroidia</taxon>
        <taxon>Marinilabiliales</taxon>
        <taxon>Marinifilaceae</taxon>
        <taxon>Labilibaculum</taxon>
    </lineage>
</organism>
<feature type="binding site" evidence="7">
    <location>
        <position position="139"/>
    </location>
    <ligand>
        <name>substrate</name>
    </ligand>
</feature>
<dbReference type="GO" id="GO:0000287">
    <property type="term" value="F:magnesium ion binding"/>
    <property type="evidence" value="ECO:0007669"/>
    <property type="project" value="UniProtKB-UniRule"/>
</dbReference>
<dbReference type="EC" id="2.7.1.71" evidence="7"/>
<keyword evidence="7" id="KW-0963">Cytoplasm</keyword>
<dbReference type="PANTHER" id="PTHR21087">
    <property type="entry name" value="SHIKIMATE KINASE"/>
    <property type="match status" value="1"/>
</dbReference>
<keyword evidence="6 7" id="KW-0057">Aromatic amino acid biosynthesis</keyword>
<evidence type="ECO:0000256" key="3">
    <source>
        <dbReference type="ARBA" id="ARBA00022741"/>
    </source>
</evidence>
<dbReference type="GO" id="GO:0004765">
    <property type="term" value="F:shikimate kinase activity"/>
    <property type="evidence" value="ECO:0007669"/>
    <property type="project" value="UniProtKB-UniRule"/>
</dbReference>
<dbReference type="GO" id="GO:0008652">
    <property type="term" value="P:amino acid biosynthetic process"/>
    <property type="evidence" value="ECO:0007669"/>
    <property type="project" value="UniProtKB-KW"/>
</dbReference>
<feature type="binding site" evidence="7">
    <location>
        <position position="78"/>
    </location>
    <ligand>
        <name>substrate</name>
    </ligand>
</feature>
<keyword evidence="2 7" id="KW-0808">Transferase</keyword>
<keyword evidence="5 7" id="KW-0067">ATP-binding</keyword>
<feature type="binding site" evidence="7">
    <location>
        <begin position="10"/>
        <end position="15"/>
    </location>
    <ligand>
        <name>ATP</name>
        <dbReference type="ChEBI" id="CHEBI:30616"/>
    </ligand>
</feature>
<dbReference type="Pfam" id="PF01202">
    <property type="entry name" value="SKI"/>
    <property type="match status" value="1"/>
</dbReference>
<dbReference type="InterPro" id="IPR031322">
    <property type="entry name" value="Shikimate/glucono_kinase"/>
</dbReference>
<dbReference type="RefSeq" id="WP_096428559.1">
    <property type="nucleotide sequence ID" value="NZ_AP018042.1"/>
</dbReference>
<dbReference type="GO" id="GO:0005524">
    <property type="term" value="F:ATP binding"/>
    <property type="evidence" value="ECO:0007669"/>
    <property type="project" value="UniProtKB-UniRule"/>
</dbReference>
<accession>A0A1Y1CH21</accession>
<feature type="binding site" evidence="7">
    <location>
        <position position="56"/>
    </location>
    <ligand>
        <name>substrate</name>
    </ligand>
</feature>
<dbReference type="InterPro" id="IPR027417">
    <property type="entry name" value="P-loop_NTPase"/>
</dbReference>
<dbReference type="Gene3D" id="3.40.50.300">
    <property type="entry name" value="P-loop containing nucleotide triphosphate hydrolases"/>
    <property type="match status" value="1"/>
</dbReference>
<dbReference type="SUPFAM" id="SSF52540">
    <property type="entry name" value="P-loop containing nucleoside triphosphate hydrolases"/>
    <property type="match status" value="1"/>
</dbReference>
<keyword evidence="9" id="KW-1185">Reference proteome</keyword>
<evidence type="ECO:0000256" key="5">
    <source>
        <dbReference type="ARBA" id="ARBA00022840"/>
    </source>
</evidence>
<dbReference type="CDD" id="cd00464">
    <property type="entry name" value="SK"/>
    <property type="match status" value="1"/>
</dbReference>
<keyword evidence="3 7" id="KW-0547">Nucleotide-binding</keyword>
<evidence type="ECO:0000256" key="7">
    <source>
        <dbReference type="HAMAP-Rule" id="MF_00109"/>
    </source>
</evidence>
<comment type="caution">
    <text evidence="7">Lacks conserved residue(s) required for the propagation of feature annotation.</text>
</comment>
<comment type="similarity">
    <text evidence="7">Belongs to the shikimate kinase family.</text>
</comment>
<feature type="binding site" evidence="7">
    <location>
        <position position="32"/>
    </location>
    <ligand>
        <name>substrate</name>
    </ligand>
</feature>
<dbReference type="InterPro" id="IPR000623">
    <property type="entry name" value="Shikimate_kinase/TSH1"/>
</dbReference>
<evidence type="ECO:0000313" key="8">
    <source>
        <dbReference type="EMBL" id="BAX79667.1"/>
    </source>
</evidence>
<evidence type="ECO:0000256" key="1">
    <source>
        <dbReference type="ARBA" id="ARBA00022605"/>
    </source>
</evidence>
<dbReference type="GO" id="GO:0009423">
    <property type="term" value="P:chorismate biosynthetic process"/>
    <property type="evidence" value="ECO:0007669"/>
    <property type="project" value="UniProtKB-UniRule"/>
</dbReference>